<dbReference type="GO" id="GO:0016987">
    <property type="term" value="F:sigma factor activity"/>
    <property type="evidence" value="ECO:0007669"/>
    <property type="project" value="UniProtKB-KW"/>
</dbReference>
<dbReference type="GO" id="GO:0006352">
    <property type="term" value="P:DNA-templated transcription initiation"/>
    <property type="evidence" value="ECO:0007669"/>
    <property type="project" value="InterPro"/>
</dbReference>
<dbReference type="InterPro" id="IPR036388">
    <property type="entry name" value="WH-like_DNA-bd_sf"/>
</dbReference>
<dbReference type="SUPFAM" id="SSF88946">
    <property type="entry name" value="Sigma2 domain of RNA polymerase sigma factors"/>
    <property type="match status" value="1"/>
</dbReference>
<evidence type="ECO:0000259" key="7">
    <source>
        <dbReference type="Pfam" id="PF08281"/>
    </source>
</evidence>
<dbReference type="Pfam" id="PF04542">
    <property type="entry name" value="Sigma70_r2"/>
    <property type="match status" value="1"/>
</dbReference>
<dbReference type="InterPro" id="IPR014284">
    <property type="entry name" value="RNA_pol_sigma-70_dom"/>
</dbReference>
<proteinExistence type="inferred from homology"/>
<comment type="caution">
    <text evidence="8">The sequence shown here is derived from an EMBL/GenBank/DDBJ whole genome shotgun (WGS) entry which is preliminary data.</text>
</comment>
<keyword evidence="3" id="KW-0731">Sigma factor</keyword>
<dbReference type="EMBL" id="QGDI01000001">
    <property type="protein sequence ID" value="PWJ15391.1"/>
    <property type="molecule type" value="Genomic_DNA"/>
</dbReference>
<dbReference type="Gene3D" id="1.10.10.10">
    <property type="entry name" value="Winged helix-like DNA-binding domain superfamily/Winged helix DNA-binding domain"/>
    <property type="match status" value="1"/>
</dbReference>
<feature type="domain" description="RNA polymerase sigma-70 region 2" evidence="6">
    <location>
        <begin position="23"/>
        <end position="87"/>
    </location>
</feature>
<dbReference type="InterPro" id="IPR013249">
    <property type="entry name" value="RNA_pol_sigma70_r4_t2"/>
</dbReference>
<evidence type="ECO:0000259" key="6">
    <source>
        <dbReference type="Pfam" id="PF04542"/>
    </source>
</evidence>
<dbReference type="Pfam" id="PF08281">
    <property type="entry name" value="Sigma70_r4_2"/>
    <property type="match status" value="1"/>
</dbReference>
<dbReference type="NCBIfam" id="TIGR02937">
    <property type="entry name" value="sigma70-ECF"/>
    <property type="match status" value="1"/>
</dbReference>
<evidence type="ECO:0000313" key="8">
    <source>
        <dbReference type="EMBL" id="PWJ15391.1"/>
    </source>
</evidence>
<dbReference type="SUPFAM" id="SSF88659">
    <property type="entry name" value="Sigma3 and sigma4 domains of RNA polymerase sigma factors"/>
    <property type="match status" value="1"/>
</dbReference>
<evidence type="ECO:0000313" key="9">
    <source>
        <dbReference type="Proteomes" id="UP000245720"/>
    </source>
</evidence>
<evidence type="ECO:0000256" key="3">
    <source>
        <dbReference type="ARBA" id="ARBA00023082"/>
    </source>
</evidence>
<dbReference type="InterPro" id="IPR007627">
    <property type="entry name" value="RNA_pol_sigma70_r2"/>
</dbReference>
<dbReference type="Proteomes" id="UP000245720">
    <property type="component" value="Unassembled WGS sequence"/>
</dbReference>
<accession>A0A315Y3Z1</accession>
<dbReference type="PANTHER" id="PTHR43133">
    <property type="entry name" value="RNA POLYMERASE ECF-TYPE SIGMA FACTO"/>
    <property type="match status" value="1"/>
</dbReference>
<dbReference type="Gene3D" id="1.10.1740.10">
    <property type="match status" value="1"/>
</dbReference>
<evidence type="ECO:0000256" key="4">
    <source>
        <dbReference type="ARBA" id="ARBA00023125"/>
    </source>
</evidence>
<feature type="domain" description="RNA polymerase sigma factor 70 region 4 type 2" evidence="7">
    <location>
        <begin position="119"/>
        <end position="170"/>
    </location>
</feature>
<dbReference type="PANTHER" id="PTHR43133:SF8">
    <property type="entry name" value="RNA POLYMERASE SIGMA FACTOR HI_1459-RELATED"/>
    <property type="match status" value="1"/>
</dbReference>
<dbReference type="InterPro" id="IPR013325">
    <property type="entry name" value="RNA_pol_sigma_r2"/>
</dbReference>
<keyword evidence="5" id="KW-0804">Transcription</keyword>
<dbReference type="GO" id="GO:0003677">
    <property type="term" value="F:DNA binding"/>
    <property type="evidence" value="ECO:0007669"/>
    <property type="project" value="UniProtKB-KW"/>
</dbReference>
<organism evidence="8 9">
    <name type="scientific">Ruminococcus flavefaciens</name>
    <dbReference type="NCBI Taxonomy" id="1265"/>
    <lineage>
        <taxon>Bacteria</taxon>
        <taxon>Bacillati</taxon>
        <taxon>Bacillota</taxon>
        <taxon>Clostridia</taxon>
        <taxon>Eubacteriales</taxon>
        <taxon>Oscillospiraceae</taxon>
        <taxon>Ruminococcus</taxon>
    </lineage>
</organism>
<gene>
    <name evidence="8" type="ORF">IE37_00288</name>
</gene>
<dbReference type="OrthoDB" id="9784984at2"/>
<keyword evidence="2" id="KW-0805">Transcription regulation</keyword>
<dbReference type="InterPro" id="IPR039425">
    <property type="entry name" value="RNA_pol_sigma-70-like"/>
</dbReference>
<evidence type="ECO:0000256" key="5">
    <source>
        <dbReference type="ARBA" id="ARBA00023163"/>
    </source>
</evidence>
<name>A0A315Y3Z1_RUMFL</name>
<evidence type="ECO:0000256" key="1">
    <source>
        <dbReference type="ARBA" id="ARBA00010641"/>
    </source>
</evidence>
<comment type="similarity">
    <text evidence="1">Belongs to the sigma-70 factor family. ECF subfamily.</text>
</comment>
<dbReference type="InterPro" id="IPR013324">
    <property type="entry name" value="RNA_pol_sigma_r3/r4-like"/>
</dbReference>
<sequence>MENGISSYSRFLSGDKDAIDEIIRNYKDGLVYFLYSIIGDMGQAEEAAIDTFVKLYVDKPTFKGKCSFKTWLYTIGRNKAFDIRRKVSKFSSVSLDDAFDISDEENIEQKVIDDERRSDLRRLISKLKPEYSQVLYLIFFEDFKNDEAAEIMKKSRKQITDLLYRAKNALKKEIEKEGAVFYGL</sequence>
<reference evidence="8 9" key="1">
    <citation type="submission" date="2018-05" db="EMBL/GenBank/DDBJ databases">
        <title>The Hungate 1000. A catalogue of reference genomes from the rumen microbiome.</title>
        <authorList>
            <person name="Kelly W."/>
        </authorList>
    </citation>
    <scope>NUCLEOTIDE SEQUENCE [LARGE SCALE GENOMIC DNA]</scope>
    <source>
        <strain evidence="8 9">SAb67</strain>
    </source>
</reference>
<dbReference type="STRING" id="1265.SAMN02910280_2684"/>
<protein>
    <submittedName>
        <fullName evidence="8">RNA polymerase sigma-70 factor (ECF subfamily)</fullName>
    </submittedName>
</protein>
<dbReference type="AlphaFoldDB" id="A0A315Y3Z1"/>
<dbReference type="RefSeq" id="WP_109725192.1">
    <property type="nucleotide sequence ID" value="NZ_QGDI01000001.1"/>
</dbReference>
<keyword evidence="4" id="KW-0238">DNA-binding</keyword>
<evidence type="ECO:0000256" key="2">
    <source>
        <dbReference type="ARBA" id="ARBA00023015"/>
    </source>
</evidence>